<comment type="caution">
    <text evidence="1">The sequence shown here is derived from an EMBL/GenBank/DDBJ whole genome shotgun (WGS) entry which is preliminary data.</text>
</comment>
<name>A0ACB6FJW4_9PLEO</name>
<dbReference type="EMBL" id="PDWZ02000006">
    <property type="protein sequence ID" value="KAB2104689.1"/>
    <property type="molecule type" value="Genomic_DNA"/>
</dbReference>
<keyword evidence="2" id="KW-1185">Reference proteome</keyword>
<protein>
    <submittedName>
        <fullName evidence="1">Uncharacterized protein</fullName>
    </submittedName>
</protein>
<organism evidence="1 2">
    <name type="scientific">Alternaria gaisen</name>
    <dbReference type="NCBI Taxonomy" id="167740"/>
    <lineage>
        <taxon>Eukaryota</taxon>
        <taxon>Fungi</taxon>
        <taxon>Dikarya</taxon>
        <taxon>Ascomycota</taxon>
        <taxon>Pezizomycotina</taxon>
        <taxon>Dothideomycetes</taxon>
        <taxon>Pleosporomycetidae</taxon>
        <taxon>Pleosporales</taxon>
        <taxon>Pleosporineae</taxon>
        <taxon>Pleosporaceae</taxon>
        <taxon>Alternaria</taxon>
        <taxon>Alternaria sect. Alternaria</taxon>
    </lineage>
</organism>
<reference evidence="1 2" key="1">
    <citation type="journal article" date="2019" name="bioRxiv">
        <title>Genomics, evolutionary history and diagnostics of the Alternaria alternata species group including apple and Asian pear pathotypes.</title>
        <authorList>
            <person name="Armitage A.D."/>
            <person name="Cockerton H.M."/>
            <person name="Sreenivasaprasad S."/>
            <person name="Woodhall J.W."/>
            <person name="Lane C.R."/>
            <person name="Harrison R.J."/>
            <person name="Clarkson J.P."/>
        </authorList>
    </citation>
    <scope>NUCLEOTIDE SEQUENCE [LARGE SCALE GENOMIC DNA]</scope>
    <source>
        <strain evidence="1 2">FERA 650</strain>
    </source>
</reference>
<dbReference type="Proteomes" id="UP000293547">
    <property type="component" value="Unassembled WGS sequence"/>
</dbReference>
<gene>
    <name evidence="1" type="ORF">AG0111_0g7027</name>
</gene>
<accession>A0ACB6FJW4</accession>
<proteinExistence type="predicted"/>
<evidence type="ECO:0000313" key="2">
    <source>
        <dbReference type="Proteomes" id="UP000293547"/>
    </source>
</evidence>
<sequence>MLVAHGVHNLFGLTLIHNHLQLEEAEKLVHVDNIAQPWDDNTARKELLADVVPTQWRFTESGIAPFEFSWTGSDRSISDFDLQKHEDFLQELQAFLKLQSLLGIFGVQYLNASALALNAKDVPVEMTRERANITFPFVLNEGDEQANLEVL</sequence>
<evidence type="ECO:0000313" key="1">
    <source>
        <dbReference type="EMBL" id="KAB2104689.1"/>
    </source>
</evidence>